<dbReference type="AlphaFoldDB" id="A0A401QBJ1"/>
<keyword evidence="2" id="KW-0732">Signal</keyword>
<dbReference type="SUPFAM" id="SSF48726">
    <property type="entry name" value="Immunoglobulin"/>
    <property type="match status" value="1"/>
</dbReference>
<evidence type="ECO:0000256" key="2">
    <source>
        <dbReference type="ARBA" id="ARBA00022729"/>
    </source>
</evidence>
<gene>
    <name evidence="6" type="ORF">scyTo_0024001</name>
</gene>
<evidence type="ECO:0000259" key="5">
    <source>
        <dbReference type="Pfam" id="PF07686"/>
    </source>
</evidence>
<dbReference type="OrthoDB" id="6159398at2759"/>
<organism evidence="6 7">
    <name type="scientific">Scyliorhinus torazame</name>
    <name type="common">Cloudy catshark</name>
    <name type="synonym">Catulus torazame</name>
    <dbReference type="NCBI Taxonomy" id="75743"/>
    <lineage>
        <taxon>Eukaryota</taxon>
        <taxon>Metazoa</taxon>
        <taxon>Chordata</taxon>
        <taxon>Craniata</taxon>
        <taxon>Vertebrata</taxon>
        <taxon>Chondrichthyes</taxon>
        <taxon>Elasmobranchii</taxon>
        <taxon>Galeomorphii</taxon>
        <taxon>Galeoidea</taxon>
        <taxon>Carcharhiniformes</taxon>
        <taxon>Scyliorhinidae</taxon>
        <taxon>Scyliorhinus</taxon>
    </lineage>
</organism>
<reference evidence="6 7" key="1">
    <citation type="journal article" date="2018" name="Nat. Ecol. Evol.">
        <title>Shark genomes provide insights into elasmobranch evolution and the origin of vertebrates.</title>
        <authorList>
            <person name="Hara Y"/>
            <person name="Yamaguchi K"/>
            <person name="Onimaru K"/>
            <person name="Kadota M"/>
            <person name="Koyanagi M"/>
            <person name="Keeley SD"/>
            <person name="Tatsumi K"/>
            <person name="Tanaka K"/>
            <person name="Motone F"/>
            <person name="Kageyama Y"/>
            <person name="Nozu R"/>
            <person name="Adachi N"/>
            <person name="Nishimura O"/>
            <person name="Nakagawa R"/>
            <person name="Tanegashima C"/>
            <person name="Kiyatake I"/>
            <person name="Matsumoto R"/>
            <person name="Murakumo K"/>
            <person name="Nishida K"/>
            <person name="Terakita A"/>
            <person name="Kuratani S"/>
            <person name="Sato K"/>
            <person name="Hyodo S Kuraku.S."/>
        </authorList>
    </citation>
    <scope>NUCLEOTIDE SEQUENCE [LARGE SCALE GENOMIC DNA]</scope>
</reference>
<dbReference type="Pfam" id="PF07686">
    <property type="entry name" value="V-set"/>
    <property type="match status" value="1"/>
</dbReference>
<evidence type="ECO:0000256" key="4">
    <source>
        <dbReference type="ARBA" id="ARBA00023180"/>
    </source>
</evidence>
<sequence length="169" mass="18276">VTVAIEISTNNPVKVIMGEKANLNVSYVSKNLPHVTWALADTFASWTVGQGPPPMVSPVFDGRLTINTSTASITILRTTLADSRNYTVSLTAVDEALSSQKVTLRVYELISEVHVTVPVDDVKEGDSKTTVICTMTSGNWDTLSWTKDGRTIVGDAHMVIAMCLSLFIC</sequence>
<comment type="subcellular location">
    <subcellularLocation>
        <location evidence="1">Membrane</location>
    </subcellularLocation>
</comment>
<dbReference type="PANTHER" id="PTHR12080">
    <property type="entry name" value="SIGNALING LYMPHOCYTIC ACTIVATION MOLECULE"/>
    <property type="match status" value="1"/>
</dbReference>
<comment type="caution">
    <text evidence="6">The sequence shown here is derived from an EMBL/GenBank/DDBJ whole genome shotgun (WGS) entry which is preliminary data.</text>
</comment>
<dbReference type="Proteomes" id="UP000288216">
    <property type="component" value="Unassembled WGS sequence"/>
</dbReference>
<evidence type="ECO:0000313" key="7">
    <source>
        <dbReference type="Proteomes" id="UP000288216"/>
    </source>
</evidence>
<dbReference type="InterPro" id="IPR015631">
    <property type="entry name" value="CD2/SLAM_rcpt"/>
</dbReference>
<evidence type="ECO:0000256" key="1">
    <source>
        <dbReference type="ARBA" id="ARBA00004370"/>
    </source>
</evidence>
<dbReference type="InterPro" id="IPR013106">
    <property type="entry name" value="Ig_V-set"/>
</dbReference>
<accession>A0A401QBJ1</accession>
<evidence type="ECO:0000313" key="6">
    <source>
        <dbReference type="EMBL" id="GCB82749.1"/>
    </source>
</evidence>
<feature type="non-terminal residue" evidence="6">
    <location>
        <position position="1"/>
    </location>
</feature>
<evidence type="ECO:0000256" key="3">
    <source>
        <dbReference type="ARBA" id="ARBA00023136"/>
    </source>
</evidence>
<dbReference type="InterPro" id="IPR036179">
    <property type="entry name" value="Ig-like_dom_sf"/>
</dbReference>
<name>A0A401QBJ1_SCYTO</name>
<dbReference type="InterPro" id="IPR013783">
    <property type="entry name" value="Ig-like_fold"/>
</dbReference>
<keyword evidence="3" id="KW-0472">Membrane</keyword>
<proteinExistence type="predicted"/>
<protein>
    <recommendedName>
        <fullName evidence="5">Immunoglobulin V-set domain-containing protein</fullName>
    </recommendedName>
</protein>
<keyword evidence="4" id="KW-0325">Glycoprotein</keyword>
<dbReference type="PANTHER" id="PTHR12080:SF48">
    <property type="entry name" value="IMMUNOGLOBULIN SUBTYPE DOMAIN-CONTAINING PROTEIN"/>
    <property type="match status" value="1"/>
</dbReference>
<feature type="domain" description="Immunoglobulin V-set" evidence="5">
    <location>
        <begin position="10"/>
        <end position="106"/>
    </location>
</feature>
<dbReference type="Gene3D" id="2.60.40.10">
    <property type="entry name" value="Immunoglobulins"/>
    <property type="match status" value="1"/>
</dbReference>
<dbReference type="GO" id="GO:0016020">
    <property type="term" value="C:membrane"/>
    <property type="evidence" value="ECO:0007669"/>
    <property type="project" value="UniProtKB-SubCell"/>
</dbReference>
<dbReference type="EMBL" id="BFAA01037373">
    <property type="protein sequence ID" value="GCB82749.1"/>
    <property type="molecule type" value="Genomic_DNA"/>
</dbReference>
<keyword evidence="7" id="KW-1185">Reference proteome</keyword>